<evidence type="ECO:0000256" key="1">
    <source>
        <dbReference type="ARBA" id="ARBA00009083"/>
    </source>
</evidence>
<dbReference type="PANTHER" id="PTHR19836:SF19">
    <property type="entry name" value="SMALL RIBOSOMAL SUBUNIT PROTEIN US14M"/>
    <property type="match status" value="1"/>
</dbReference>
<dbReference type="GO" id="GO:0003735">
    <property type="term" value="F:structural constituent of ribosome"/>
    <property type="evidence" value="ECO:0007669"/>
    <property type="project" value="InterPro"/>
</dbReference>
<dbReference type="Gene3D" id="1.10.287.1480">
    <property type="match status" value="1"/>
</dbReference>
<reference evidence="5" key="1">
    <citation type="submission" date="2013-08" db="EMBL/GenBank/DDBJ databases">
        <authorList>
            <person name="Mendez C."/>
            <person name="Richter M."/>
            <person name="Ferrer M."/>
            <person name="Sanchez J."/>
        </authorList>
    </citation>
    <scope>NUCLEOTIDE SEQUENCE</scope>
</reference>
<evidence type="ECO:0000313" key="5">
    <source>
        <dbReference type="EMBL" id="EQD74136.1"/>
    </source>
</evidence>
<dbReference type="PANTHER" id="PTHR19836">
    <property type="entry name" value="30S RIBOSOMAL PROTEIN S14"/>
    <property type="match status" value="1"/>
</dbReference>
<keyword evidence="3" id="KW-0687">Ribonucleoprotein</keyword>
<dbReference type="NCBIfam" id="NF006477">
    <property type="entry name" value="PRK08881.1"/>
    <property type="match status" value="1"/>
</dbReference>
<dbReference type="GO" id="GO:0006412">
    <property type="term" value="P:translation"/>
    <property type="evidence" value="ECO:0007669"/>
    <property type="project" value="InterPro"/>
</dbReference>
<dbReference type="HAMAP" id="MF_00537">
    <property type="entry name" value="Ribosomal_uS14_1"/>
    <property type="match status" value="1"/>
</dbReference>
<dbReference type="AlphaFoldDB" id="T1BMT9"/>
<comment type="caution">
    <text evidence="5">The sequence shown here is derived from an EMBL/GenBank/DDBJ whole genome shotgun (WGS) entry which is preliminary data.</text>
</comment>
<dbReference type="EMBL" id="AUZY01001708">
    <property type="protein sequence ID" value="EQD74136.1"/>
    <property type="molecule type" value="Genomic_DNA"/>
</dbReference>
<protein>
    <submittedName>
        <fullName evidence="5">Ribosomal protein S14</fullName>
    </submittedName>
</protein>
<gene>
    <name evidence="5" type="ORF">B1B_02832</name>
</gene>
<dbReference type="GO" id="GO:0005737">
    <property type="term" value="C:cytoplasm"/>
    <property type="evidence" value="ECO:0007669"/>
    <property type="project" value="UniProtKB-ARBA"/>
</dbReference>
<dbReference type="Pfam" id="PF00253">
    <property type="entry name" value="Ribosomal_S14"/>
    <property type="match status" value="1"/>
</dbReference>
<feature type="region of interest" description="Disordered" evidence="4">
    <location>
        <begin position="45"/>
        <end position="70"/>
    </location>
</feature>
<dbReference type="GO" id="GO:0015935">
    <property type="term" value="C:small ribosomal subunit"/>
    <property type="evidence" value="ECO:0007669"/>
    <property type="project" value="TreeGrafter"/>
</dbReference>
<keyword evidence="2 5" id="KW-0689">Ribosomal protein</keyword>
<name>T1BMT9_9ZZZZ</name>
<comment type="similarity">
    <text evidence="1">Belongs to the universal ribosomal protein uS14 family.</text>
</comment>
<proteinExistence type="inferred from homology"/>
<dbReference type="InterPro" id="IPR001209">
    <property type="entry name" value="Ribosomal_uS14"/>
</dbReference>
<dbReference type="SUPFAM" id="SSF57716">
    <property type="entry name" value="Glucocorticoid receptor-like (DNA-binding domain)"/>
    <property type="match status" value="1"/>
</dbReference>
<accession>T1BMT9</accession>
<organism evidence="5">
    <name type="scientific">mine drainage metagenome</name>
    <dbReference type="NCBI Taxonomy" id="410659"/>
    <lineage>
        <taxon>unclassified sequences</taxon>
        <taxon>metagenomes</taxon>
        <taxon>ecological metagenomes</taxon>
    </lineage>
</organism>
<dbReference type="FunFam" id="1.10.287.1480:FF:000001">
    <property type="entry name" value="30S ribosomal protein S14"/>
    <property type="match status" value="1"/>
</dbReference>
<reference evidence="5" key="2">
    <citation type="journal article" date="2014" name="ISME J.">
        <title>Microbial stratification in low pH oxic and suboxic macroscopic growths along an acid mine drainage.</title>
        <authorList>
            <person name="Mendez-Garcia C."/>
            <person name="Mesa V."/>
            <person name="Sprenger R.R."/>
            <person name="Richter M."/>
            <person name="Diez M.S."/>
            <person name="Solano J."/>
            <person name="Bargiela R."/>
            <person name="Golyshina O.V."/>
            <person name="Manteca A."/>
            <person name="Ramos J.L."/>
            <person name="Gallego J.R."/>
            <person name="Llorente I."/>
            <person name="Martins Dos Santos V.A."/>
            <person name="Jensen O.N."/>
            <person name="Pelaez A.I."/>
            <person name="Sanchez J."/>
            <person name="Ferrer M."/>
        </authorList>
    </citation>
    <scope>NUCLEOTIDE SEQUENCE</scope>
</reference>
<evidence type="ECO:0000256" key="4">
    <source>
        <dbReference type="SAM" id="MobiDB-lite"/>
    </source>
</evidence>
<sequence length="101" mass="11686">MAKKSMINRELKRLQVAQRYRARRTELRKAVRDLHLTADERRSAASALAELPRDGSPCRQRRRCSQSGRPRGVYRKFGLGRMALRELAMRGDIPGLHKASW</sequence>
<evidence type="ECO:0000256" key="2">
    <source>
        <dbReference type="ARBA" id="ARBA00022980"/>
    </source>
</evidence>
<dbReference type="InterPro" id="IPR023036">
    <property type="entry name" value="Ribosomal_uS14_bac/plastid"/>
</dbReference>
<evidence type="ECO:0000256" key="3">
    <source>
        <dbReference type="ARBA" id="ARBA00023274"/>
    </source>
</evidence>